<evidence type="ECO:0000313" key="2">
    <source>
        <dbReference type="EMBL" id="CAG17413.1"/>
    </source>
</evidence>
<name>Q5ZP44_9VIRU</name>
<proteinExistence type="predicted"/>
<accession>Q5ZP44</accession>
<sequence>MLIINNIPCRFMCLSGGARNGYPYPQSNGPIGYRLPLPNGLPGYPYPQSDGSSGHPSSQPNGRTGYPYPLDKGPSGHSLPEPNNQWLPVTPSPGLQDNNRYTRCVCTEFTLISGKFHERGRFIFLLSFRVAIFQTSSHDQMDRLNKRERKLPRITVEFRNRNDHILQQITPCSPRRHPGNIKEWINRCIRILPESAGYCPSRKRKSAGYYPKRNRQSADYCTTGVE</sequence>
<feature type="compositionally biased region" description="Polar residues" evidence="1">
    <location>
        <begin position="49"/>
        <end position="62"/>
    </location>
</feature>
<protein>
    <submittedName>
        <fullName evidence="2">Uncharacterized protein</fullName>
    </submittedName>
</protein>
<evidence type="ECO:0000313" key="3">
    <source>
        <dbReference type="Proteomes" id="UP000203537"/>
    </source>
</evidence>
<evidence type="ECO:0000256" key="1">
    <source>
        <dbReference type="SAM" id="MobiDB-lite"/>
    </source>
</evidence>
<dbReference type="Proteomes" id="UP000203537">
    <property type="component" value="Genome"/>
</dbReference>
<dbReference type="EMBL" id="AJ632309">
    <property type="protein sequence ID" value="CAG17413.1"/>
    <property type="molecule type" value="Genomic_DNA"/>
</dbReference>
<dbReference type="RefSeq" id="YP_184791.1">
    <property type="nucleotide sequence ID" value="NC_006638.1"/>
</dbReference>
<organism evidence="2 3">
    <name type="scientific">Bracoviriform congregatae</name>
    <dbReference type="NCBI Taxonomy" id="39640"/>
    <lineage>
        <taxon>Viruses</taxon>
        <taxon>Viruses incertae sedis</taxon>
        <taxon>Polydnaviriformidae</taxon>
        <taxon>Bracoviriform</taxon>
    </lineage>
</organism>
<feature type="region of interest" description="Disordered" evidence="1">
    <location>
        <begin position="44"/>
        <end position="93"/>
    </location>
</feature>
<dbReference type="GeneID" id="3238911"/>
<dbReference type="KEGG" id="vg:3238911"/>
<gene>
    <name evidence="2" type="primary">6.1</name>
    <name evidence="2" type="ORF">CcBV_6.1</name>
</gene>
<reference evidence="2 3" key="1">
    <citation type="journal article" date="2004" name="Science">
        <title>Genome sequence of a polydnavirus: insights into symbiotic virus evolution.</title>
        <authorList>
            <person name="Espagne E."/>
            <person name="Dupuy C."/>
            <person name="Huguet E."/>
            <person name="Cattolico L."/>
            <person name="Provost B."/>
            <person name="Martins N."/>
            <person name="Poirie M."/>
            <person name="Periquet G."/>
            <person name="Drezen J.M."/>
        </authorList>
    </citation>
    <scope>NUCLEOTIDE SEQUENCE [LARGE SCALE GENOMIC DNA]</scope>
</reference>
<feature type="compositionally biased region" description="Polar residues" evidence="1">
    <location>
        <begin position="81"/>
        <end position="93"/>
    </location>
</feature>